<keyword evidence="2" id="KW-0238">DNA-binding</keyword>
<dbReference type="SMART" id="SM00342">
    <property type="entry name" value="HTH_ARAC"/>
    <property type="match status" value="1"/>
</dbReference>
<evidence type="ECO:0000256" key="3">
    <source>
        <dbReference type="ARBA" id="ARBA00023163"/>
    </source>
</evidence>
<dbReference type="PATRIC" id="fig|883078.3.peg.1635"/>
<dbReference type="PANTHER" id="PTHR43130:SF11">
    <property type="entry name" value="TRANSCRIPTIONAL REGULATORY PROTEIN"/>
    <property type="match status" value="1"/>
</dbReference>
<dbReference type="SUPFAM" id="SSF52317">
    <property type="entry name" value="Class I glutamine amidotransferase-like"/>
    <property type="match status" value="1"/>
</dbReference>
<sequence length="357" mass="39573">MARQENSVVPSKSIVTEHAKRVLDVTVVLLEDGYASTAIGPIEVFHSAGLLWEWLHGTPPDNPPFRVRIASLDGNSVTSLCSLGLTPNCSIHEIEHTDIIILPASGWDVMDRIAKNSALLPWLRERYAKGAYIAGVCTGVAFLAECGLLDGREATTHWGVADIMRQRYPKVIWRPDRFVTEDGRLFCSGGVYASLDISLYLVEKFCGHEIALRCAKALLLSMPRSRQSGYSVVPLSHPHSDDKIRDAEEYLQAHLEKPISIDLLADRAGMGQRNFIRRFKAATGRVPGEYVQMLRVAAAKEMLEQGASSIQAVSIKIGYEDVAFFRSLFKRHTGLTPANYRARFANMTFDRGELVSG</sequence>
<dbReference type="GO" id="GO:0043565">
    <property type="term" value="F:sequence-specific DNA binding"/>
    <property type="evidence" value="ECO:0007669"/>
    <property type="project" value="InterPro"/>
</dbReference>
<dbReference type="SUPFAM" id="SSF46689">
    <property type="entry name" value="Homeodomain-like"/>
    <property type="match status" value="2"/>
</dbReference>
<dbReference type="eggNOG" id="COG4977">
    <property type="taxonomic scope" value="Bacteria"/>
</dbReference>
<dbReference type="InterPro" id="IPR002818">
    <property type="entry name" value="DJ-1/PfpI"/>
</dbReference>
<dbReference type="CDD" id="cd03138">
    <property type="entry name" value="GATase1_AraC_2"/>
    <property type="match status" value="1"/>
</dbReference>
<proteinExistence type="predicted"/>
<evidence type="ECO:0000313" key="5">
    <source>
        <dbReference type="EMBL" id="EKS39635.1"/>
    </source>
</evidence>
<protein>
    <recommendedName>
        <fullName evidence="4">HTH araC/xylS-type domain-containing protein</fullName>
    </recommendedName>
</protein>
<dbReference type="InterPro" id="IPR009057">
    <property type="entry name" value="Homeodomain-like_sf"/>
</dbReference>
<dbReference type="Pfam" id="PF12833">
    <property type="entry name" value="HTH_18"/>
    <property type="match status" value="1"/>
</dbReference>
<dbReference type="PROSITE" id="PS00041">
    <property type="entry name" value="HTH_ARAC_FAMILY_1"/>
    <property type="match status" value="1"/>
</dbReference>
<dbReference type="Gene3D" id="3.40.50.880">
    <property type="match status" value="1"/>
</dbReference>
<dbReference type="RefSeq" id="WP_006020313.1">
    <property type="nucleotide sequence ID" value="NZ_KB375282.1"/>
</dbReference>
<dbReference type="InterPro" id="IPR018060">
    <property type="entry name" value="HTH_AraC"/>
</dbReference>
<dbReference type="PROSITE" id="PS01124">
    <property type="entry name" value="HTH_ARAC_FAMILY_2"/>
    <property type="match status" value="1"/>
</dbReference>
<evidence type="ECO:0000256" key="1">
    <source>
        <dbReference type="ARBA" id="ARBA00023015"/>
    </source>
</evidence>
<organism evidence="5 6">
    <name type="scientific">Afipia broomeae ATCC 49717</name>
    <dbReference type="NCBI Taxonomy" id="883078"/>
    <lineage>
        <taxon>Bacteria</taxon>
        <taxon>Pseudomonadati</taxon>
        <taxon>Pseudomonadota</taxon>
        <taxon>Alphaproteobacteria</taxon>
        <taxon>Hyphomicrobiales</taxon>
        <taxon>Nitrobacteraceae</taxon>
        <taxon>Afipia</taxon>
    </lineage>
</organism>
<dbReference type="HOGENOM" id="CLU_000445_59_0_5"/>
<evidence type="ECO:0000313" key="6">
    <source>
        <dbReference type="Proteomes" id="UP000001096"/>
    </source>
</evidence>
<comment type="caution">
    <text evidence="5">The sequence shown here is derived from an EMBL/GenBank/DDBJ whole genome shotgun (WGS) entry which is preliminary data.</text>
</comment>
<gene>
    <name evidence="5" type="ORF">HMPREF9695_01596</name>
</gene>
<dbReference type="InterPro" id="IPR020449">
    <property type="entry name" value="Tscrpt_reg_AraC-type_HTH"/>
</dbReference>
<keyword evidence="1" id="KW-0805">Transcription regulation</keyword>
<dbReference type="InterPro" id="IPR029062">
    <property type="entry name" value="Class_I_gatase-like"/>
</dbReference>
<dbReference type="InterPro" id="IPR018062">
    <property type="entry name" value="HTH_AraC-typ_CS"/>
</dbReference>
<accession>K8PJC4</accession>
<reference evidence="5 6" key="1">
    <citation type="submission" date="2012-04" db="EMBL/GenBank/DDBJ databases">
        <title>The Genome Sequence of Afipia broomeae ATCC 49717.</title>
        <authorList>
            <consortium name="The Broad Institute Genome Sequencing Platform"/>
            <person name="Earl A."/>
            <person name="Ward D."/>
            <person name="Feldgarden M."/>
            <person name="Gevers D."/>
            <person name="Huys G."/>
            <person name="Walker B."/>
            <person name="Young S.K."/>
            <person name="Zeng Q."/>
            <person name="Gargeya S."/>
            <person name="Fitzgerald M."/>
            <person name="Haas B."/>
            <person name="Abouelleil A."/>
            <person name="Alvarado L."/>
            <person name="Arachchi H.M."/>
            <person name="Berlin A."/>
            <person name="Chapman S.B."/>
            <person name="Goldberg J."/>
            <person name="Griggs A."/>
            <person name="Gujja S."/>
            <person name="Hansen M."/>
            <person name="Howarth C."/>
            <person name="Imamovic A."/>
            <person name="Larimer J."/>
            <person name="McCowen C."/>
            <person name="Montmayeur A."/>
            <person name="Murphy C."/>
            <person name="Neiman D."/>
            <person name="Pearson M."/>
            <person name="Priest M."/>
            <person name="Roberts A."/>
            <person name="Saif S."/>
            <person name="Shea T."/>
            <person name="Sisk P."/>
            <person name="Sykes S."/>
            <person name="Wortman J."/>
            <person name="Nusbaum C."/>
            <person name="Birren B."/>
        </authorList>
    </citation>
    <scope>NUCLEOTIDE SEQUENCE [LARGE SCALE GENOMIC DNA]</scope>
    <source>
        <strain evidence="5 6">ATCC 49717</strain>
    </source>
</reference>
<dbReference type="Pfam" id="PF01965">
    <property type="entry name" value="DJ-1_PfpI"/>
    <property type="match status" value="1"/>
</dbReference>
<dbReference type="Proteomes" id="UP000001096">
    <property type="component" value="Unassembled WGS sequence"/>
</dbReference>
<feature type="domain" description="HTH araC/xylS-type" evidence="4">
    <location>
        <begin position="245"/>
        <end position="343"/>
    </location>
</feature>
<keyword evidence="3" id="KW-0804">Transcription</keyword>
<dbReference type="EMBL" id="AGWX01000002">
    <property type="protein sequence ID" value="EKS39635.1"/>
    <property type="molecule type" value="Genomic_DNA"/>
</dbReference>
<evidence type="ECO:0000259" key="4">
    <source>
        <dbReference type="PROSITE" id="PS01124"/>
    </source>
</evidence>
<dbReference type="PANTHER" id="PTHR43130">
    <property type="entry name" value="ARAC-FAMILY TRANSCRIPTIONAL REGULATOR"/>
    <property type="match status" value="1"/>
</dbReference>
<dbReference type="Gene3D" id="1.10.10.60">
    <property type="entry name" value="Homeodomain-like"/>
    <property type="match status" value="2"/>
</dbReference>
<dbReference type="AlphaFoldDB" id="K8PJC4"/>
<dbReference type="InterPro" id="IPR052158">
    <property type="entry name" value="INH-QAR"/>
</dbReference>
<evidence type="ECO:0000256" key="2">
    <source>
        <dbReference type="ARBA" id="ARBA00023125"/>
    </source>
</evidence>
<keyword evidence="6" id="KW-1185">Reference proteome</keyword>
<name>K8PJC4_9BRAD</name>
<dbReference type="GO" id="GO:0003700">
    <property type="term" value="F:DNA-binding transcription factor activity"/>
    <property type="evidence" value="ECO:0007669"/>
    <property type="project" value="InterPro"/>
</dbReference>
<dbReference type="PRINTS" id="PR00032">
    <property type="entry name" value="HTHARAC"/>
</dbReference>